<dbReference type="Proteomes" id="UP000249522">
    <property type="component" value="Unassembled WGS sequence"/>
</dbReference>
<dbReference type="OrthoDB" id="9762369at2"/>
<gene>
    <name evidence="7" type="primary">abc-f</name>
    <name evidence="7" type="ORF">DNH61_24330</name>
</gene>
<keyword evidence="8" id="KW-1185">Reference proteome</keyword>
<feature type="domain" description="ABC transporter" evidence="6">
    <location>
        <begin position="5"/>
        <end position="185"/>
    </location>
</feature>
<dbReference type="InterPro" id="IPR050611">
    <property type="entry name" value="ABCF"/>
</dbReference>
<dbReference type="PANTHER" id="PTHR19211:SF100">
    <property type="entry name" value="RIBOSOME PROTECTION PROTEIN VMLR"/>
    <property type="match status" value="1"/>
</dbReference>
<dbReference type="Pfam" id="PF00005">
    <property type="entry name" value="ABC_tran"/>
    <property type="match status" value="2"/>
</dbReference>
<evidence type="ECO:0000256" key="1">
    <source>
        <dbReference type="ARBA" id="ARBA00022737"/>
    </source>
</evidence>
<evidence type="ECO:0000256" key="3">
    <source>
        <dbReference type="ARBA" id="ARBA00022840"/>
    </source>
</evidence>
<dbReference type="AlphaFoldDB" id="A0A2W1KZS2"/>
<dbReference type="RefSeq" id="WP_111149505.1">
    <property type="nucleotide sequence ID" value="NZ_QKRB01000058.1"/>
</dbReference>
<evidence type="ECO:0000256" key="5">
    <source>
        <dbReference type="SAM" id="MobiDB-lite"/>
    </source>
</evidence>
<keyword evidence="2" id="KW-0547">Nucleotide-binding</keyword>
<feature type="region of interest" description="Disordered" evidence="5">
    <location>
        <begin position="74"/>
        <end position="93"/>
    </location>
</feature>
<evidence type="ECO:0000256" key="4">
    <source>
        <dbReference type="SAM" id="Coils"/>
    </source>
</evidence>
<proteinExistence type="predicted"/>
<feature type="domain" description="ABC transporter" evidence="6">
    <location>
        <begin position="274"/>
        <end position="488"/>
    </location>
</feature>
<dbReference type="GO" id="GO:0005524">
    <property type="term" value="F:ATP binding"/>
    <property type="evidence" value="ECO:0007669"/>
    <property type="project" value="UniProtKB-KW"/>
</dbReference>
<comment type="caution">
    <text evidence="7">The sequence shown here is derived from an EMBL/GenBank/DDBJ whole genome shotgun (WGS) entry which is preliminary data.</text>
</comment>
<organism evidence="7 8">
    <name type="scientific">Paenibacillus sambharensis</name>
    <dbReference type="NCBI Taxonomy" id="1803190"/>
    <lineage>
        <taxon>Bacteria</taxon>
        <taxon>Bacillati</taxon>
        <taxon>Bacillota</taxon>
        <taxon>Bacilli</taxon>
        <taxon>Bacillales</taxon>
        <taxon>Paenibacillaceae</taxon>
        <taxon>Paenibacillus</taxon>
    </lineage>
</organism>
<feature type="coiled-coil region" evidence="4">
    <location>
        <begin position="174"/>
        <end position="201"/>
    </location>
</feature>
<dbReference type="InterPro" id="IPR017871">
    <property type="entry name" value="ABC_transporter-like_CS"/>
</dbReference>
<evidence type="ECO:0000259" key="6">
    <source>
        <dbReference type="PROSITE" id="PS50893"/>
    </source>
</evidence>
<protein>
    <submittedName>
        <fullName evidence="7">ABC-F type ribosomal protection protein</fullName>
    </submittedName>
</protein>
<dbReference type="PANTHER" id="PTHR19211">
    <property type="entry name" value="ATP-BINDING TRANSPORT PROTEIN-RELATED"/>
    <property type="match status" value="1"/>
</dbReference>
<dbReference type="InterPro" id="IPR003593">
    <property type="entry name" value="AAA+_ATPase"/>
</dbReference>
<name>A0A2W1KZS2_9BACL</name>
<evidence type="ECO:0000313" key="8">
    <source>
        <dbReference type="Proteomes" id="UP000249522"/>
    </source>
</evidence>
<feature type="compositionally biased region" description="Basic and acidic residues" evidence="5">
    <location>
        <begin position="220"/>
        <end position="232"/>
    </location>
</feature>
<keyword evidence="1" id="KW-0677">Repeat</keyword>
<dbReference type="InterPro" id="IPR003439">
    <property type="entry name" value="ABC_transporter-like_ATP-bd"/>
</dbReference>
<accession>A0A2W1KZS2</accession>
<dbReference type="CDD" id="cd03221">
    <property type="entry name" value="ABCF_EF-3"/>
    <property type="match status" value="2"/>
</dbReference>
<dbReference type="EMBL" id="QKRB01000058">
    <property type="protein sequence ID" value="PZD93178.1"/>
    <property type="molecule type" value="Genomic_DNA"/>
</dbReference>
<sequence>MHTLMEIHQLEASVRDRHLFRIDYLRVGAGDRIGVVGPNGTGKTTLLHILAGLLEQDGGTVTTHAGTALIPQFKDGSADPAAEQAGHQLSGGEETAAAIDRAFASHAELLLADEPTMHLDTAHIVQLEERFNRYPGAIVTVSHDRAFLDRVCTRIWSLEEGTVKVYKGGYSDYAAQREQERRRQEQQFEAYTEKRKQLEQAVQLKAGQARSMLKPPKRMSTKESELLKDRKGTTQKGVHQAIKALQTRISKLEKVEKPRELPRIKLDIPNAALLHNRAVVTAERLSAHAGGRLLWQDASFRLLAGRKAALIGPNGCGKTTLLRTLLEGADGVRIPPAVKPGYFSQSLDILDPSRSVIDNVSASAVHPPELIRLVLARLLFRGDDVFKPIGVLSGGERVRAAFAKVFLSDMNMLIADEPTNFLDIASLEALESLLKEYEGTVLFVSHDRRFVESVADQIVEIEDRKVTSFDGTLQEYREHQAQAAAQGHDEGTALMEEELLRVETRLTEVLGRLSVPVPASKGRTGGAVEQELEEEFKRLSKQRSELKQLLGRS</sequence>
<evidence type="ECO:0000256" key="2">
    <source>
        <dbReference type="ARBA" id="ARBA00022741"/>
    </source>
</evidence>
<reference evidence="7 8" key="1">
    <citation type="submission" date="2018-06" db="EMBL/GenBank/DDBJ databases">
        <title>Paenibacillus imtechensis sp. nov.</title>
        <authorList>
            <person name="Pinnaka A.K."/>
            <person name="Singh H."/>
            <person name="Kaur M."/>
        </authorList>
    </citation>
    <scope>NUCLEOTIDE SEQUENCE [LARGE SCALE GENOMIC DNA]</scope>
    <source>
        <strain evidence="7 8">SMB1</strain>
    </source>
</reference>
<evidence type="ECO:0000313" key="7">
    <source>
        <dbReference type="EMBL" id="PZD93178.1"/>
    </source>
</evidence>
<dbReference type="SUPFAM" id="SSF52540">
    <property type="entry name" value="P-loop containing nucleoside triphosphate hydrolases"/>
    <property type="match status" value="2"/>
</dbReference>
<dbReference type="GO" id="GO:0016887">
    <property type="term" value="F:ATP hydrolysis activity"/>
    <property type="evidence" value="ECO:0007669"/>
    <property type="project" value="InterPro"/>
</dbReference>
<dbReference type="InterPro" id="IPR027417">
    <property type="entry name" value="P-loop_NTPase"/>
</dbReference>
<dbReference type="PROSITE" id="PS50893">
    <property type="entry name" value="ABC_TRANSPORTER_2"/>
    <property type="match status" value="2"/>
</dbReference>
<dbReference type="PROSITE" id="PS00211">
    <property type="entry name" value="ABC_TRANSPORTER_1"/>
    <property type="match status" value="1"/>
</dbReference>
<dbReference type="SMART" id="SM00382">
    <property type="entry name" value="AAA"/>
    <property type="match status" value="2"/>
</dbReference>
<dbReference type="Gene3D" id="3.40.50.300">
    <property type="entry name" value="P-loop containing nucleotide triphosphate hydrolases"/>
    <property type="match status" value="3"/>
</dbReference>
<keyword evidence="3" id="KW-0067">ATP-binding</keyword>
<keyword evidence="4" id="KW-0175">Coiled coil</keyword>
<feature type="region of interest" description="Disordered" evidence="5">
    <location>
        <begin position="210"/>
        <end position="233"/>
    </location>
</feature>
<dbReference type="NCBIfam" id="NF000355">
    <property type="entry name" value="ribo_prot_ABC_F"/>
    <property type="match status" value="1"/>
</dbReference>